<gene>
    <name evidence="5" type="ORF">CTI12_AA263030</name>
</gene>
<evidence type="ECO:0000256" key="3">
    <source>
        <dbReference type="SAM" id="MobiDB-lite"/>
    </source>
</evidence>
<dbReference type="PROSITE" id="PS50192">
    <property type="entry name" value="T_SNARE"/>
    <property type="match status" value="1"/>
</dbReference>
<dbReference type="GO" id="GO:0048278">
    <property type="term" value="P:vesicle docking"/>
    <property type="evidence" value="ECO:0007669"/>
    <property type="project" value="TreeGrafter"/>
</dbReference>
<dbReference type="GO" id="GO:0005484">
    <property type="term" value="F:SNAP receptor activity"/>
    <property type="evidence" value="ECO:0007669"/>
    <property type="project" value="TreeGrafter"/>
</dbReference>
<dbReference type="GO" id="GO:0006886">
    <property type="term" value="P:intracellular protein transport"/>
    <property type="evidence" value="ECO:0007669"/>
    <property type="project" value="TreeGrafter"/>
</dbReference>
<organism evidence="5 6">
    <name type="scientific">Artemisia annua</name>
    <name type="common">Sweet wormwood</name>
    <dbReference type="NCBI Taxonomy" id="35608"/>
    <lineage>
        <taxon>Eukaryota</taxon>
        <taxon>Viridiplantae</taxon>
        <taxon>Streptophyta</taxon>
        <taxon>Embryophyta</taxon>
        <taxon>Tracheophyta</taxon>
        <taxon>Spermatophyta</taxon>
        <taxon>Magnoliopsida</taxon>
        <taxon>eudicotyledons</taxon>
        <taxon>Gunneridae</taxon>
        <taxon>Pentapetalae</taxon>
        <taxon>asterids</taxon>
        <taxon>campanulids</taxon>
        <taxon>Asterales</taxon>
        <taxon>Asteraceae</taxon>
        <taxon>Asteroideae</taxon>
        <taxon>Anthemideae</taxon>
        <taxon>Artemisiinae</taxon>
        <taxon>Artemisia</taxon>
    </lineage>
</organism>
<comment type="caution">
    <text evidence="5">The sequence shown here is derived from an EMBL/GenBank/DDBJ whole genome shotgun (WGS) entry which is preliminary data.</text>
</comment>
<dbReference type="InterPro" id="IPR035979">
    <property type="entry name" value="RBD_domain_sf"/>
</dbReference>
<name>A0A2U1NI27_ARTAN</name>
<dbReference type="OrthoDB" id="330671at2759"/>
<sequence>MTRVEQQHLDLADGKVGTVVGIPRMNISPLLGLQSTYFLSHKSDQQKLTDMEEREQQLEKEQERKCRADGDGNDHGKTICCSNGYGFVRFGDDGDRNQAMTKMNGTYCSSRPMRIEEEALQKINGTTIGKQPVRLSWGRDPANNQVVITSLYPALRDKIVSDHKKNLKRSYYNEMGEYPSEAMVENMLSGSGKDLVLETKERHEVVNDIKRSLNKLHQVFLDMAVLVETQGQGLNDIEENVTEVGSFVSGGTDSLFYAKKMKNKHSRMFPSFVCSESSFVRALIFVMIGKFDVNGSS</sequence>
<proteinExistence type="inferred from homology"/>
<evidence type="ECO:0000256" key="2">
    <source>
        <dbReference type="ARBA" id="ARBA00022927"/>
    </source>
</evidence>
<dbReference type="Gene3D" id="1.20.5.110">
    <property type="match status" value="1"/>
</dbReference>
<dbReference type="PANTHER" id="PTHR19957:SF123">
    <property type="entry name" value="SYNTAXIN-112"/>
    <property type="match status" value="1"/>
</dbReference>
<dbReference type="GO" id="GO:0000149">
    <property type="term" value="F:SNARE binding"/>
    <property type="evidence" value="ECO:0007669"/>
    <property type="project" value="TreeGrafter"/>
</dbReference>
<dbReference type="InterPro" id="IPR045242">
    <property type="entry name" value="Syntaxin"/>
</dbReference>
<evidence type="ECO:0000256" key="1">
    <source>
        <dbReference type="ARBA" id="ARBA00009063"/>
    </source>
</evidence>
<dbReference type="AlphaFoldDB" id="A0A2U1NI27"/>
<reference evidence="5 6" key="1">
    <citation type="journal article" date="2018" name="Mol. Plant">
        <title>The genome of Artemisia annua provides insight into the evolution of Asteraceae family and artemisinin biosynthesis.</title>
        <authorList>
            <person name="Shen Q."/>
            <person name="Zhang L."/>
            <person name="Liao Z."/>
            <person name="Wang S."/>
            <person name="Yan T."/>
            <person name="Shi P."/>
            <person name="Liu M."/>
            <person name="Fu X."/>
            <person name="Pan Q."/>
            <person name="Wang Y."/>
            <person name="Lv Z."/>
            <person name="Lu X."/>
            <person name="Zhang F."/>
            <person name="Jiang W."/>
            <person name="Ma Y."/>
            <person name="Chen M."/>
            <person name="Hao X."/>
            <person name="Li L."/>
            <person name="Tang Y."/>
            <person name="Lv G."/>
            <person name="Zhou Y."/>
            <person name="Sun X."/>
            <person name="Brodelius P.E."/>
            <person name="Rose J.K.C."/>
            <person name="Tang K."/>
        </authorList>
    </citation>
    <scope>NUCLEOTIDE SEQUENCE [LARGE SCALE GENOMIC DNA]</scope>
    <source>
        <strain evidence="6">cv. Huhao1</strain>
        <tissue evidence="5">Leaf</tissue>
    </source>
</reference>
<evidence type="ECO:0000313" key="5">
    <source>
        <dbReference type="EMBL" id="PWA73131.1"/>
    </source>
</evidence>
<dbReference type="CDD" id="cd15848">
    <property type="entry name" value="SNARE_syntaxin1-like"/>
    <property type="match status" value="1"/>
</dbReference>
<feature type="domain" description="T-SNARE coiled-coil homology" evidence="4">
    <location>
        <begin position="196"/>
        <end position="258"/>
    </location>
</feature>
<dbReference type="InterPro" id="IPR000727">
    <property type="entry name" value="T_SNARE_dom"/>
</dbReference>
<dbReference type="Gene3D" id="3.30.70.330">
    <property type="match status" value="1"/>
</dbReference>
<dbReference type="GO" id="GO:0031201">
    <property type="term" value="C:SNARE complex"/>
    <property type="evidence" value="ECO:0007669"/>
    <property type="project" value="TreeGrafter"/>
</dbReference>
<dbReference type="InterPro" id="IPR012677">
    <property type="entry name" value="Nucleotide-bd_a/b_plait_sf"/>
</dbReference>
<dbReference type="GO" id="GO:0012505">
    <property type="term" value="C:endomembrane system"/>
    <property type="evidence" value="ECO:0007669"/>
    <property type="project" value="TreeGrafter"/>
</dbReference>
<feature type="region of interest" description="Disordered" evidence="3">
    <location>
        <begin position="44"/>
        <end position="71"/>
    </location>
</feature>
<dbReference type="EMBL" id="PKPP01002786">
    <property type="protein sequence ID" value="PWA73131.1"/>
    <property type="molecule type" value="Genomic_DNA"/>
</dbReference>
<dbReference type="SUPFAM" id="SSF54928">
    <property type="entry name" value="RNA-binding domain, RBD"/>
    <property type="match status" value="1"/>
</dbReference>
<dbReference type="GO" id="GO:0006887">
    <property type="term" value="P:exocytosis"/>
    <property type="evidence" value="ECO:0007669"/>
    <property type="project" value="TreeGrafter"/>
</dbReference>
<dbReference type="GO" id="GO:0006906">
    <property type="term" value="P:vesicle fusion"/>
    <property type="evidence" value="ECO:0007669"/>
    <property type="project" value="TreeGrafter"/>
</dbReference>
<dbReference type="Proteomes" id="UP000245207">
    <property type="component" value="Unassembled WGS sequence"/>
</dbReference>
<accession>A0A2U1NI27</accession>
<dbReference type="GO" id="GO:0005886">
    <property type="term" value="C:plasma membrane"/>
    <property type="evidence" value="ECO:0007669"/>
    <property type="project" value="TreeGrafter"/>
</dbReference>
<evidence type="ECO:0000259" key="4">
    <source>
        <dbReference type="PROSITE" id="PS50192"/>
    </source>
</evidence>
<dbReference type="SMART" id="SM00397">
    <property type="entry name" value="t_SNARE"/>
    <property type="match status" value="1"/>
</dbReference>
<keyword evidence="2" id="KW-0653">Protein transport</keyword>
<protein>
    <submittedName>
        <fullName evidence="5">Syntaxin, N-terminal</fullName>
    </submittedName>
</protein>
<dbReference type="STRING" id="35608.A0A2U1NI27"/>
<dbReference type="InterPro" id="IPR010989">
    <property type="entry name" value="SNARE"/>
</dbReference>
<keyword evidence="2" id="KW-0813">Transport</keyword>
<dbReference type="GO" id="GO:0003676">
    <property type="term" value="F:nucleic acid binding"/>
    <property type="evidence" value="ECO:0007669"/>
    <property type="project" value="InterPro"/>
</dbReference>
<comment type="similarity">
    <text evidence="1">Belongs to the syntaxin family.</text>
</comment>
<evidence type="ECO:0000313" key="6">
    <source>
        <dbReference type="Proteomes" id="UP000245207"/>
    </source>
</evidence>
<dbReference type="PANTHER" id="PTHR19957">
    <property type="entry name" value="SYNTAXIN"/>
    <property type="match status" value="1"/>
</dbReference>
<dbReference type="SUPFAM" id="SSF47661">
    <property type="entry name" value="t-snare proteins"/>
    <property type="match status" value="1"/>
</dbReference>
<keyword evidence="6" id="KW-1185">Reference proteome</keyword>